<keyword evidence="5" id="KW-0694">RNA-binding</keyword>
<dbReference type="GO" id="GO:0000049">
    <property type="term" value="F:tRNA binding"/>
    <property type="evidence" value="ECO:0007669"/>
    <property type="project" value="UniProtKB-UniRule"/>
</dbReference>
<dbReference type="FunFam" id="3.30.1440.10:FF:000001">
    <property type="entry name" value="50S ribosomal protein L5"/>
    <property type="match status" value="1"/>
</dbReference>
<evidence type="ECO:0000256" key="1">
    <source>
        <dbReference type="ARBA" id="ARBA00008553"/>
    </source>
</evidence>
<evidence type="ECO:0000259" key="7">
    <source>
        <dbReference type="Pfam" id="PF00281"/>
    </source>
</evidence>
<evidence type="ECO:0000313" key="9">
    <source>
        <dbReference type="EMBL" id="OGB74444.1"/>
    </source>
</evidence>
<dbReference type="Proteomes" id="UP000176651">
    <property type="component" value="Unassembled WGS sequence"/>
</dbReference>
<dbReference type="InterPro" id="IPR031310">
    <property type="entry name" value="Ribosomal_uL5_N"/>
</dbReference>
<evidence type="ECO:0000256" key="2">
    <source>
        <dbReference type="ARBA" id="ARBA00022980"/>
    </source>
</evidence>
<sequence>MNTFKERYSMARAELKKELGLKSLEAVPRISRVSVSVGAGHAVGDPNYIEQVSRELALITGQKPIIRKAKKSIAGFKLREGTPVGLLVTLRGKRMYDFLNKLVNVALPRVRDFQGISAKSFDGHGNYTLGIGEHVVFPEVVLDNVEKTFGLSVVIGTTAQSDAVAKQLLEKLNFPFRDNDE</sequence>
<dbReference type="HAMAP" id="MF_01333_B">
    <property type="entry name" value="Ribosomal_uL5_B"/>
    <property type="match status" value="1"/>
</dbReference>
<accession>A0A1F4NSH9</accession>
<dbReference type="InterPro" id="IPR020930">
    <property type="entry name" value="Ribosomal_uL5_bac-type"/>
</dbReference>
<comment type="function">
    <text evidence="5">This is 1 of the proteins that bind and probably mediate the attachment of the 5S RNA into the large ribosomal subunit, where it forms part of the central protuberance. In the 70S ribosome it contacts protein S13 of the 30S subunit (bridge B1b), connecting the 2 subunits; this bridge is implicated in subunit movement. Contacts the P site tRNA; the 5S rRNA and some of its associated proteins might help stabilize positioning of ribosome-bound tRNAs.</text>
</comment>
<evidence type="ECO:0000259" key="8">
    <source>
        <dbReference type="Pfam" id="PF00673"/>
    </source>
</evidence>
<comment type="similarity">
    <text evidence="1 5 6">Belongs to the universal ribosomal protein uL5 family.</text>
</comment>
<gene>
    <name evidence="5" type="primary">rplE</name>
    <name evidence="9" type="ORF">A2V68_01955</name>
</gene>
<organism evidence="9 10">
    <name type="scientific">candidate division Kazan bacterium RBG_13_50_9</name>
    <dbReference type="NCBI Taxonomy" id="1798535"/>
    <lineage>
        <taxon>Bacteria</taxon>
        <taxon>Bacteria division Kazan-3B-28</taxon>
    </lineage>
</organism>
<evidence type="ECO:0000256" key="3">
    <source>
        <dbReference type="ARBA" id="ARBA00023274"/>
    </source>
</evidence>
<dbReference type="SUPFAM" id="SSF55282">
    <property type="entry name" value="RL5-like"/>
    <property type="match status" value="1"/>
</dbReference>
<proteinExistence type="inferred from homology"/>
<protein>
    <recommendedName>
        <fullName evidence="4 5">Large ribosomal subunit protein uL5</fullName>
    </recommendedName>
</protein>
<keyword evidence="3 5" id="KW-0687">Ribonucleoprotein</keyword>
<keyword evidence="2 5" id="KW-0689">Ribosomal protein</keyword>
<keyword evidence="5" id="KW-0699">rRNA-binding</keyword>
<dbReference type="NCBIfam" id="NF000585">
    <property type="entry name" value="PRK00010.1"/>
    <property type="match status" value="1"/>
</dbReference>
<dbReference type="PANTHER" id="PTHR11994">
    <property type="entry name" value="60S RIBOSOMAL PROTEIN L11-RELATED"/>
    <property type="match status" value="1"/>
</dbReference>
<comment type="caution">
    <text evidence="9">The sequence shown here is derived from an EMBL/GenBank/DDBJ whole genome shotgun (WGS) entry which is preliminary data.</text>
</comment>
<dbReference type="GO" id="GO:0006412">
    <property type="term" value="P:translation"/>
    <property type="evidence" value="ECO:0007669"/>
    <property type="project" value="UniProtKB-UniRule"/>
</dbReference>
<dbReference type="PIRSF" id="PIRSF002161">
    <property type="entry name" value="Ribosomal_L5"/>
    <property type="match status" value="1"/>
</dbReference>
<dbReference type="GO" id="GO:0005840">
    <property type="term" value="C:ribosome"/>
    <property type="evidence" value="ECO:0007669"/>
    <property type="project" value="UniProtKB-KW"/>
</dbReference>
<comment type="subunit">
    <text evidence="5">Part of the 50S ribosomal subunit; part of the 5S rRNA/L5/L18/L25 subcomplex. Contacts the 5S rRNA and the P site tRNA. Forms a bridge to the 30S subunit in the 70S ribosome.</text>
</comment>
<name>A0A1F4NSH9_UNCK3</name>
<evidence type="ECO:0000256" key="4">
    <source>
        <dbReference type="ARBA" id="ARBA00035245"/>
    </source>
</evidence>
<dbReference type="InterPro" id="IPR022803">
    <property type="entry name" value="Ribosomal_uL5_dom_sf"/>
</dbReference>
<feature type="domain" description="Large ribosomal subunit protein uL5 N-terminal" evidence="7">
    <location>
        <begin position="27"/>
        <end position="79"/>
    </location>
</feature>
<dbReference type="InterPro" id="IPR002132">
    <property type="entry name" value="Ribosomal_uL5"/>
</dbReference>
<keyword evidence="5" id="KW-0820">tRNA-binding</keyword>
<dbReference type="GO" id="GO:1990904">
    <property type="term" value="C:ribonucleoprotein complex"/>
    <property type="evidence" value="ECO:0007669"/>
    <property type="project" value="UniProtKB-KW"/>
</dbReference>
<evidence type="ECO:0000256" key="5">
    <source>
        <dbReference type="HAMAP-Rule" id="MF_01333"/>
    </source>
</evidence>
<dbReference type="AlphaFoldDB" id="A0A1F4NSH9"/>
<dbReference type="GO" id="GO:0019843">
    <property type="term" value="F:rRNA binding"/>
    <property type="evidence" value="ECO:0007669"/>
    <property type="project" value="UniProtKB-UniRule"/>
</dbReference>
<dbReference type="InterPro" id="IPR031309">
    <property type="entry name" value="Ribosomal_uL5_C"/>
</dbReference>
<dbReference type="Gene3D" id="3.30.1440.10">
    <property type="match status" value="1"/>
</dbReference>
<dbReference type="EMBL" id="META01000002">
    <property type="protein sequence ID" value="OGB74444.1"/>
    <property type="molecule type" value="Genomic_DNA"/>
</dbReference>
<dbReference type="GO" id="GO:0003735">
    <property type="term" value="F:structural constituent of ribosome"/>
    <property type="evidence" value="ECO:0007669"/>
    <property type="project" value="InterPro"/>
</dbReference>
<feature type="domain" description="Large ribosomal subunit protein uL5 C-terminal" evidence="8">
    <location>
        <begin position="83"/>
        <end position="176"/>
    </location>
</feature>
<evidence type="ECO:0000313" key="10">
    <source>
        <dbReference type="Proteomes" id="UP000176651"/>
    </source>
</evidence>
<dbReference type="STRING" id="1798535.A2V68_01955"/>
<reference evidence="9 10" key="1">
    <citation type="journal article" date="2016" name="Nat. Commun.">
        <title>Thousands of microbial genomes shed light on interconnected biogeochemical processes in an aquifer system.</title>
        <authorList>
            <person name="Anantharaman K."/>
            <person name="Brown C.T."/>
            <person name="Hug L.A."/>
            <person name="Sharon I."/>
            <person name="Castelle C.J."/>
            <person name="Probst A.J."/>
            <person name="Thomas B.C."/>
            <person name="Singh A."/>
            <person name="Wilkins M.J."/>
            <person name="Karaoz U."/>
            <person name="Brodie E.L."/>
            <person name="Williams K.H."/>
            <person name="Hubbard S.S."/>
            <person name="Banfield J.F."/>
        </authorList>
    </citation>
    <scope>NUCLEOTIDE SEQUENCE [LARGE SCALE GENOMIC DNA]</scope>
</reference>
<dbReference type="Pfam" id="PF00673">
    <property type="entry name" value="Ribosomal_L5_C"/>
    <property type="match status" value="1"/>
</dbReference>
<evidence type="ECO:0000256" key="6">
    <source>
        <dbReference type="RuleBase" id="RU003930"/>
    </source>
</evidence>
<dbReference type="Pfam" id="PF00281">
    <property type="entry name" value="Ribosomal_L5"/>
    <property type="match status" value="1"/>
</dbReference>